<evidence type="ECO:0000313" key="8">
    <source>
        <dbReference type="Proteomes" id="UP000807353"/>
    </source>
</evidence>
<evidence type="ECO:0000256" key="3">
    <source>
        <dbReference type="ARBA" id="ARBA00022801"/>
    </source>
</evidence>
<dbReference type="CDD" id="cd11592">
    <property type="entry name" value="Agmatinase_PAH"/>
    <property type="match status" value="1"/>
</dbReference>
<evidence type="ECO:0000256" key="2">
    <source>
        <dbReference type="ARBA" id="ARBA00022723"/>
    </source>
</evidence>
<gene>
    <name evidence="7" type="ORF">BDZ94DRAFT_1151275</name>
</gene>
<dbReference type="GO" id="GO:0008783">
    <property type="term" value="F:agmatinase activity"/>
    <property type="evidence" value="ECO:0007669"/>
    <property type="project" value="TreeGrafter"/>
</dbReference>
<dbReference type="GO" id="GO:0046872">
    <property type="term" value="F:metal ion binding"/>
    <property type="evidence" value="ECO:0007669"/>
    <property type="project" value="UniProtKB-KW"/>
</dbReference>
<feature type="binding site" evidence="4">
    <location>
        <position position="212"/>
    </location>
    <ligand>
        <name>Mn(2+)</name>
        <dbReference type="ChEBI" id="CHEBI:29035"/>
        <label>1</label>
    </ligand>
</feature>
<dbReference type="PROSITE" id="PS51257">
    <property type="entry name" value="PROKAR_LIPOPROTEIN"/>
    <property type="match status" value="1"/>
</dbReference>
<keyword evidence="6" id="KW-0732">Signal</keyword>
<proteinExistence type="inferred from homology"/>
<feature type="binding site" evidence="4">
    <location>
        <position position="308"/>
    </location>
    <ligand>
        <name>Mn(2+)</name>
        <dbReference type="ChEBI" id="CHEBI:29035"/>
        <label>1</label>
    </ligand>
</feature>
<dbReference type="PANTHER" id="PTHR11358:SF26">
    <property type="entry name" value="GUANIDINO ACID HYDROLASE, MITOCHONDRIAL"/>
    <property type="match status" value="1"/>
</dbReference>
<keyword evidence="4" id="KW-0464">Manganese</keyword>
<dbReference type="PIRSF" id="PIRSF036979">
    <property type="entry name" value="Arginase"/>
    <property type="match status" value="1"/>
</dbReference>
<dbReference type="SUPFAM" id="SSF52768">
    <property type="entry name" value="Arginase/deacetylase"/>
    <property type="match status" value="1"/>
</dbReference>
<dbReference type="Proteomes" id="UP000807353">
    <property type="component" value="Unassembled WGS sequence"/>
</dbReference>
<comment type="similarity">
    <text evidence="1">Belongs to the arginase family. Agmatinase subfamily.</text>
</comment>
<dbReference type="FunFam" id="3.40.800.10:FF:000014">
    <property type="entry name" value="Arginase family protein"/>
    <property type="match status" value="1"/>
</dbReference>
<dbReference type="EMBL" id="MU150229">
    <property type="protein sequence ID" value="KAF9469761.1"/>
    <property type="molecule type" value="Genomic_DNA"/>
</dbReference>
<dbReference type="PANTHER" id="PTHR11358">
    <property type="entry name" value="ARGINASE/AGMATINASE"/>
    <property type="match status" value="1"/>
</dbReference>
<reference evidence="7" key="1">
    <citation type="submission" date="2020-11" db="EMBL/GenBank/DDBJ databases">
        <authorList>
            <consortium name="DOE Joint Genome Institute"/>
            <person name="Ahrendt S."/>
            <person name="Riley R."/>
            <person name="Andreopoulos W."/>
            <person name="Labutti K."/>
            <person name="Pangilinan J."/>
            <person name="Ruiz-Duenas F.J."/>
            <person name="Barrasa J.M."/>
            <person name="Sanchez-Garcia M."/>
            <person name="Camarero S."/>
            <person name="Miyauchi S."/>
            <person name="Serrano A."/>
            <person name="Linde D."/>
            <person name="Babiker R."/>
            <person name="Drula E."/>
            <person name="Ayuso-Fernandez I."/>
            <person name="Pacheco R."/>
            <person name="Padilla G."/>
            <person name="Ferreira P."/>
            <person name="Barriuso J."/>
            <person name="Kellner H."/>
            <person name="Castanera R."/>
            <person name="Alfaro M."/>
            <person name="Ramirez L."/>
            <person name="Pisabarro A.G."/>
            <person name="Kuo A."/>
            <person name="Tritt A."/>
            <person name="Lipzen A."/>
            <person name="He G."/>
            <person name="Yan M."/>
            <person name="Ng V."/>
            <person name="Cullen D."/>
            <person name="Martin F."/>
            <person name="Rosso M.-N."/>
            <person name="Henrissat B."/>
            <person name="Hibbett D."/>
            <person name="Martinez A.T."/>
            <person name="Grigoriev I.V."/>
        </authorList>
    </citation>
    <scope>NUCLEOTIDE SEQUENCE</scope>
    <source>
        <strain evidence="7">CBS 247.69</strain>
    </source>
</reference>
<dbReference type="InterPro" id="IPR006035">
    <property type="entry name" value="Ureohydrolase"/>
</dbReference>
<sequence>MKVLSVSALVLCQAVALSCSQIPISEDPLSGTKNPSWKTKYGPQYDQPFSGPLSFAHLSYSRCLEDEEANFDIAILGMPFDTGVTYRPGARFGPYAIRSGSRRQRESGGYTMAWGSSPYDQGIKILDCGDVPVSPFDNALAVDQLEIAYSTLLERPTPDATIKKHFTRSIAKDGLEHPRIVSLGGDHTIVLPILRSLNKVYGAISVIHFDAHLDTWAPAGRYPGQDTDQSRVTHGTFFYLAQEEGLISNNSIHAGIRCKLEGVSDLENDRAVGFQLISTDDIDDLGIPEIIRRIRKRVGNTPVYLSLDIDVIDPGLAPATGTPEAGGWTTRELKRVIRGLAGLNFVGADIVEVAPAYDNAEITGIAAADLVHDFLSLFLAKKSPSLAVSSKDEL</sequence>
<dbReference type="OrthoDB" id="288726at2759"/>
<dbReference type="InterPro" id="IPR020855">
    <property type="entry name" value="Ureohydrolase_Mn_BS"/>
</dbReference>
<dbReference type="PROSITE" id="PS01053">
    <property type="entry name" value="ARGINASE_1"/>
    <property type="match status" value="1"/>
</dbReference>
<evidence type="ECO:0000256" key="1">
    <source>
        <dbReference type="ARBA" id="ARBA00009227"/>
    </source>
</evidence>
<feature type="binding site" evidence="4">
    <location>
        <position position="187"/>
    </location>
    <ligand>
        <name>Mn(2+)</name>
        <dbReference type="ChEBI" id="CHEBI:29035"/>
        <label>1</label>
    </ligand>
</feature>
<feature type="binding site" evidence="4">
    <location>
        <position position="210"/>
    </location>
    <ligand>
        <name>Mn(2+)</name>
        <dbReference type="ChEBI" id="CHEBI:29035"/>
        <label>1</label>
    </ligand>
</feature>
<comment type="cofactor">
    <cofactor evidence="4">
        <name>Mn(2+)</name>
        <dbReference type="ChEBI" id="CHEBI:29035"/>
    </cofactor>
    <text evidence="4">Binds 2 manganese ions per subunit.</text>
</comment>
<dbReference type="AlphaFoldDB" id="A0A9P6CKA9"/>
<dbReference type="Pfam" id="PF00491">
    <property type="entry name" value="Arginase"/>
    <property type="match status" value="1"/>
</dbReference>
<dbReference type="GO" id="GO:0033389">
    <property type="term" value="P:putrescine biosynthetic process from arginine, via agmatine"/>
    <property type="evidence" value="ECO:0007669"/>
    <property type="project" value="TreeGrafter"/>
</dbReference>
<evidence type="ECO:0000256" key="4">
    <source>
        <dbReference type="PIRSR" id="PIRSR036979-1"/>
    </source>
</evidence>
<feature type="chain" id="PRO_5040473181" evidence="6">
    <location>
        <begin position="21"/>
        <end position="394"/>
    </location>
</feature>
<name>A0A9P6CKA9_9AGAR</name>
<feature type="signal peptide" evidence="6">
    <location>
        <begin position="1"/>
        <end position="20"/>
    </location>
</feature>
<feature type="binding site" evidence="4">
    <location>
        <position position="214"/>
    </location>
    <ligand>
        <name>Mn(2+)</name>
        <dbReference type="ChEBI" id="CHEBI:29035"/>
        <label>1</label>
    </ligand>
</feature>
<organism evidence="7 8">
    <name type="scientific">Collybia nuda</name>
    <dbReference type="NCBI Taxonomy" id="64659"/>
    <lineage>
        <taxon>Eukaryota</taxon>
        <taxon>Fungi</taxon>
        <taxon>Dikarya</taxon>
        <taxon>Basidiomycota</taxon>
        <taxon>Agaricomycotina</taxon>
        <taxon>Agaricomycetes</taxon>
        <taxon>Agaricomycetidae</taxon>
        <taxon>Agaricales</taxon>
        <taxon>Tricholomatineae</taxon>
        <taxon>Clitocybaceae</taxon>
        <taxon>Collybia</taxon>
    </lineage>
</organism>
<keyword evidence="8" id="KW-1185">Reference proteome</keyword>
<dbReference type="Gene3D" id="3.40.800.10">
    <property type="entry name" value="Ureohydrolase domain"/>
    <property type="match status" value="1"/>
</dbReference>
<feature type="binding site" evidence="4">
    <location>
        <position position="310"/>
    </location>
    <ligand>
        <name>Mn(2+)</name>
        <dbReference type="ChEBI" id="CHEBI:29035"/>
        <label>1</label>
    </ligand>
</feature>
<dbReference type="PRINTS" id="PR00116">
    <property type="entry name" value="ARGINASE"/>
</dbReference>
<keyword evidence="2 4" id="KW-0479">Metal-binding</keyword>
<evidence type="ECO:0000313" key="7">
    <source>
        <dbReference type="EMBL" id="KAF9469761.1"/>
    </source>
</evidence>
<evidence type="ECO:0000256" key="6">
    <source>
        <dbReference type="SAM" id="SignalP"/>
    </source>
</evidence>
<dbReference type="PROSITE" id="PS51409">
    <property type="entry name" value="ARGINASE_2"/>
    <property type="match status" value="1"/>
</dbReference>
<dbReference type="InterPro" id="IPR023696">
    <property type="entry name" value="Ureohydrolase_dom_sf"/>
</dbReference>
<accession>A0A9P6CKA9</accession>
<evidence type="ECO:0000256" key="5">
    <source>
        <dbReference type="RuleBase" id="RU003684"/>
    </source>
</evidence>
<protein>
    <submittedName>
        <fullName evidence="7">Arginase/deacetylase</fullName>
    </submittedName>
</protein>
<comment type="caution">
    <text evidence="7">The sequence shown here is derived from an EMBL/GenBank/DDBJ whole genome shotgun (WGS) entry which is preliminary data.</text>
</comment>
<keyword evidence="3 5" id="KW-0378">Hydrolase</keyword>